<evidence type="ECO:0000256" key="1">
    <source>
        <dbReference type="SAM" id="Phobius"/>
    </source>
</evidence>
<evidence type="ECO:0008006" key="4">
    <source>
        <dbReference type="Google" id="ProtNLM"/>
    </source>
</evidence>
<keyword evidence="1" id="KW-1133">Transmembrane helix</keyword>
<proteinExistence type="predicted"/>
<name>A0A5C6EIJ5_9BACT</name>
<feature type="transmembrane region" description="Helical" evidence="1">
    <location>
        <begin position="605"/>
        <end position="625"/>
    </location>
</feature>
<keyword evidence="1" id="KW-0472">Membrane</keyword>
<organism evidence="2 3">
    <name type="scientific">Rubripirellula reticaptiva</name>
    <dbReference type="NCBI Taxonomy" id="2528013"/>
    <lineage>
        <taxon>Bacteria</taxon>
        <taxon>Pseudomonadati</taxon>
        <taxon>Planctomycetota</taxon>
        <taxon>Planctomycetia</taxon>
        <taxon>Pirellulales</taxon>
        <taxon>Pirellulaceae</taxon>
        <taxon>Rubripirellula</taxon>
    </lineage>
</organism>
<keyword evidence="1" id="KW-0812">Transmembrane</keyword>
<dbReference type="Proteomes" id="UP000317977">
    <property type="component" value="Unassembled WGS sequence"/>
</dbReference>
<gene>
    <name evidence="2" type="ORF">Poly59_47510</name>
</gene>
<feature type="transmembrane region" description="Helical" evidence="1">
    <location>
        <begin position="637"/>
        <end position="656"/>
    </location>
</feature>
<keyword evidence="3" id="KW-1185">Reference proteome</keyword>
<feature type="transmembrane region" description="Helical" evidence="1">
    <location>
        <begin position="20"/>
        <end position="36"/>
    </location>
</feature>
<dbReference type="AlphaFoldDB" id="A0A5C6EIJ5"/>
<dbReference type="RefSeq" id="WP_146536351.1">
    <property type="nucleotide sequence ID" value="NZ_SJPX01000005.1"/>
</dbReference>
<reference evidence="2 3" key="1">
    <citation type="submission" date="2019-02" db="EMBL/GenBank/DDBJ databases">
        <title>Deep-cultivation of Planctomycetes and their phenomic and genomic characterization uncovers novel biology.</title>
        <authorList>
            <person name="Wiegand S."/>
            <person name="Jogler M."/>
            <person name="Boedeker C."/>
            <person name="Pinto D."/>
            <person name="Vollmers J."/>
            <person name="Rivas-Marin E."/>
            <person name="Kohn T."/>
            <person name="Peeters S.H."/>
            <person name="Heuer A."/>
            <person name="Rast P."/>
            <person name="Oberbeckmann S."/>
            <person name="Bunk B."/>
            <person name="Jeske O."/>
            <person name="Meyerdierks A."/>
            <person name="Storesund J.E."/>
            <person name="Kallscheuer N."/>
            <person name="Luecker S."/>
            <person name="Lage O.M."/>
            <person name="Pohl T."/>
            <person name="Merkel B.J."/>
            <person name="Hornburger P."/>
            <person name="Mueller R.-W."/>
            <person name="Bruemmer F."/>
            <person name="Labrenz M."/>
            <person name="Spormann A.M."/>
            <person name="Op Den Camp H."/>
            <person name="Overmann J."/>
            <person name="Amann R."/>
            <person name="Jetten M.S.M."/>
            <person name="Mascher T."/>
            <person name="Medema M.H."/>
            <person name="Devos D.P."/>
            <person name="Kaster A.-K."/>
            <person name="Ovreas L."/>
            <person name="Rohde M."/>
            <person name="Galperin M.Y."/>
            <person name="Jogler C."/>
        </authorList>
    </citation>
    <scope>NUCLEOTIDE SEQUENCE [LARGE SCALE GENOMIC DNA]</scope>
    <source>
        <strain evidence="2 3">Poly59</strain>
    </source>
</reference>
<dbReference type="EMBL" id="SJPX01000005">
    <property type="protein sequence ID" value="TWU47907.1"/>
    <property type="molecule type" value="Genomic_DNA"/>
</dbReference>
<feature type="transmembrane region" description="Helical" evidence="1">
    <location>
        <begin position="226"/>
        <end position="249"/>
    </location>
</feature>
<feature type="transmembrane region" description="Helical" evidence="1">
    <location>
        <begin position="134"/>
        <end position="156"/>
    </location>
</feature>
<accession>A0A5C6EIJ5</accession>
<evidence type="ECO:0000313" key="2">
    <source>
        <dbReference type="EMBL" id="TWU47907.1"/>
    </source>
</evidence>
<feature type="transmembrane region" description="Helical" evidence="1">
    <location>
        <begin position="572"/>
        <end position="593"/>
    </location>
</feature>
<feature type="transmembrane region" description="Helical" evidence="1">
    <location>
        <begin position="91"/>
        <end position="114"/>
    </location>
</feature>
<sequence>MNRWFCIALFVKELRETIRWTPVGMIIVGLLCWMSIPTQTHNATGLAASLMLLTSVGFGIIAIGLAWLQTLPDMRTDSRSFLLHRPVTQMAIFNSKLLAGAVSYFLAVLPPLLITAFRLELLGPEILPVAWTDVLPSIAAAPVAFIMYPAAMWAAYRTARWIGTKTLPMFFTASVVFSCIAMLREIDQRWVPLAFVVMLAIGLGITLRSAWLAFSDETYLPPESTSLVRCIGIAIAATVLVSVIAVFAIESRPRDIERKLITYSLAFDESGTAWELKKHYADNSQIVGEESKIERRRVSVNQEPPAAFEPLPEQWKQARSVTLTPFNEGSWMSAYTLVGDTVSHTESGNGIRLLLHDGWLWGYNWNANLSWIITPSGIYSPVETPPAARFEKAVVLDSRLTNQSGHRALNLVGYPILAADNGVYQLDFQKRQIRKIIDAPVDRLAIALPDENDRNHANIWIQSGNRLTSFAATSTTDQPLDSISDRVINATQSYPLPNLATEKVAEYRVPSQDGRGYALITPIESDQIIMSQSIDGIRSRVSVVDAGSEASTMSILSITPSSNSYRFSREMIGFPPGLWLVMVPASMLMAPEIWEAQFNAIQSQFHYVIFFLLHSLLAAVLANLLCRNRYVGRGARIAWTLAAGLLGVAMLLAIVACHTKPLLEVCPACAKKRRVDCDDCEHCAAPWPPLPREGIEVIANEVPEKSTRSVSLV</sequence>
<dbReference type="OrthoDB" id="258451at2"/>
<evidence type="ECO:0000313" key="3">
    <source>
        <dbReference type="Proteomes" id="UP000317977"/>
    </source>
</evidence>
<feature type="transmembrane region" description="Helical" evidence="1">
    <location>
        <begin position="48"/>
        <end position="70"/>
    </location>
</feature>
<protein>
    <recommendedName>
        <fullName evidence="4">ABC-2 family transporter protein</fullName>
    </recommendedName>
</protein>
<feature type="transmembrane region" description="Helical" evidence="1">
    <location>
        <begin position="190"/>
        <end position="214"/>
    </location>
</feature>
<comment type="caution">
    <text evidence="2">The sequence shown here is derived from an EMBL/GenBank/DDBJ whole genome shotgun (WGS) entry which is preliminary data.</text>
</comment>